<dbReference type="STRING" id="1121420.SAMN02746098_02702"/>
<evidence type="ECO:0000313" key="2">
    <source>
        <dbReference type="EMBL" id="SHI16558.1"/>
    </source>
</evidence>
<evidence type="ECO:0000313" key="3">
    <source>
        <dbReference type="Proteomes" id="UP000183954"/>
    </source>
</evidence>
<reference evidence="3" key="1">
    <citation type="submission" date="2016-11" db="EMBL/GenBank/DDBJ databases">
        <authorList>
            <person name="Varghese N."/>
            <person name="Submissions S."/>
        </authorList>
    </citation>
    <scope>NUCLEOTIDE SEQUENCE [LARGE SCALE GENOMIC DNA]</scope>
    <source>
        <strain evidence="3">DSM 15449</strain>
    </source>
</reference>
<name>A0A1M5YXL0_9FIRM</name>
<dbReference type="EMBL" id="FQXJ01000009">
    <property type="protein sequence ID" value="SHI16558.1"/>
    <property type="molecule type" value="Genomic_DNA"/>
</dbReference>
<accession>A0A1M5YXL0</accession>
<feature type="transmembrane region" description="Helical" evidence="1">
    <location>
        <begin position="21"/>
        <end position="40"/>
    </location>
</feature>
<dbReference type="OrthoDB" id="1798053at2"/>
<protein>
    <submittedName>
        <fullName evidence="2">Uncharacterized protein</fullName>
    </submittedName>
</protein>
<proteinExistence type="predicted"/>
<sequence>MRRRGSLLEWLWNIVQRGERRIIRVMVLASVLLLLMQLSAVRDPLDFYMTVAAKVEAPPMELPALANAEREGVAKTWQITLKATPAAPIRVVQNGTVIADLAKGEQQIAVQSGQIQLDGIGVAQTIRVQVIKKDARLLEPRHNQIMILQGNIMNFTVKP</sequence>
<keyword evidence="1" id="KW-1133">Transmembrane helix</keyword>
<keyword evidence="3" id="KW-1185">Reference proteome</keyword>
<dbReference type="Proteomes" id="UP000183954">
    <property type="component" value="Unassembled WGS sequence"/>
</dbReference>
<organism evidence="2 3">
    <name type="scientific">Desulfosporosinus lacus DSM 15449</name>
    <dbReference type="NCBI Taxonomy" id="1121420"/>
    <lineage>
        <taxon>Bacteria</taxon>
        <taxon>Bacillati</taxon>
        <taxon>Bacillota</taxon>
        <taxon>Clostridia</taxon>
        <taxon>Eubacteriales</taxon>
        <taxon>Desulfitobacteriaceae</taxon>
        <taxon>Desulfosporosinus</taxon>
    </lineage>
</organism>
<dbReference type="AlphaFoldDB" id="A0A1M5YXL0"/>
<gene>
    <name evidence="2" type="ORF">SAMN02746098_02702</name>
</gene>
<evidence type="ECO:0000256" key="1">
    <source>
        <dbReference type="SAM" id="Phobius"/>
    </source>
</evidence>
<keyword evidence="1" id="KW-0812">Transmembrane</keyword>
<keyword evidence="1" id="KW-0472">Membrane</keyword>
<dbReference type="RefSeq" id="WP_073030253.1">
    <property type="nucleotide sequence ID" value="NZ_FQXJ01000009.1"/>
</dbReference>